<evidence type="ECO:0000313" key="4">
    <source>
        <dbReference type="Proteomes" id="UP000070720"/>
    </source>
</evidence>
<keyword evidence="4" id="KW-1185">Reference proteome</keyword>
<feature type="region of interest" description="Disordered" evidence="1">
    <location>
        <begin position="30"/>
        <end position="57"/>
    </location>
</feature>
<evidence type="ECO:0000313" key="2">
    <source>
        <dbReference type="EMBL" id="CEF76922.1"/>
    </source>
</evidence>
<dbReference type="Proteomes" id="UP000070720">
    <property type="component" value="Chromosome 2"/>
</dbReference>
<evidence type="ECO:0000313" key="3">
    <source>
        <dbReference type="EnsemblFungi" id="CEF76922"/>
    </source>
</evidence>
<reference evidence="3 4" key="1">
    <citation type="journal article" date="2007" name="Science">
        <title>The Fusarium graminearum genome reveals a link between localized polymorphism and pathogen specialization.</title>
        <authorList>
            <person name="Cuomo C.A."/>
            <person name="Gueldener U."/>
            <person name="Xu J.-R."/>
            <person name="Trail F."/>
            <person name="Turgeon B.G."/>
            <person name="Di Pietro A."/>
            <person name="Walton J.D."/>
            <person name="Ma L.-J."/>
            <person name="Baker S.E."/>
            <person name="Rep M."/>
            <person name="Adam G."/>
            <person name="Antoniw J."/>
            <person name="Baldwin T."/>
            <person name="Calvo S.E."/>
            <person name="Chang Y.-L."/>
            <person name="DeCaprio D."/>
            <person name="Gale L.R."/>
            <person name="Gnerre S."/>
            <person name="Goswami R.S."/>
            <person name="Hammond-Kosack K."/>
            <person name="Harris L.J."/>
            <person name="Hilburn K."/>
            <person name="Kennell J.C."/>
            <person name="Kroken S."/>
            <person name="Magnuson J.K."/>
            <person name="Mannhaupt G."/>
            <person name="Mauceli E.W."/>
            <person name="Mewes H.-W."/>
            <person name="Mitterbauer R."/>
            <person name="Muehlbauer G."/>
            <person name="Muensterkoetter M."/>
            <person name="Nelson D."/>
            <person name="O'Donnell K."/>
            <person name="Ouellet T."/>
            <person name="Qi W."/>
            <person name="Quesneville H."/>
            <person name="Roncero M.I.G."/>
            <person name="Seong K.-Y."/>
            <person name="Tetko I.V."/>
            <person name="Urban M."/>
            <person name="Waalwijk C."/>
            <person name="Ward T.J."/>
            <person name="Yao J."/>
            <person name="Birren B.W."/>
            <person name="Kistler H.C."/>
        </authorList>
    </citation>
    <scope>NUCLEOTIDE SEQUENCE [LARGE SCALE GENOMIC DNA]</scope>
    <source>
        <strain evidence="4">ATCC MYA-4620 / CBS 123657 / FGSC 9075 / NRRL 31084 / PH-1</strain>
        <strain evidence="3">PH-1 / ATCC MYA-4620 / FGSC 9075 / NRRL 31084</strain>
    </source>
</reference>
<dbReference type="VEuPathDB" id="FungiDB:FGRAMPH1_01G10237"/>
<dbReference type="EMBL" id="HG970333">
    <property type="protein sequence ID" value="CEF76922.1"/>
    <property type="molecule type" value="Genomic_DNA"/>
</dbReference>
<accession>A0A098DER6</accession>
<dbReference type="AlphaFoldDB" id="A0A098DER6"/>
<name>A0A098DER6_GIBZE</name>
<reference evidence="3 4" key="2">
    <citation type="journal article" date="2010" name="Nature">
        <title>Comparative genomics reveals mobile pathogenicity chromosomes in Fusarium.</title>
        <authorList>
            <person name="Ma L.J."/>
            <person name="van der Does H.C."/>
            <person name="Borkovich K.A."/>
            <person name="Coleman J.J."/>
            <person name="Daboussi M.J."/>
            <person name="Di Pietro A."/>
            <person name="Dufresne M."/>
            <person name="Freitag M."/>
            <person name="Grabherr M."/>
            <person name="Henrissat B."/>
            <person name="Houterman P.M."/>
            <person name="Kang S."/>
            <person name="Shim W.B."/>
            <person name="Woloshuk C."/>
            <person name="Xie X."/>
            <person name="Xu J.R."/>
            <person name="Antoniw J."/>
            <person name="Baker S.E."/>
            <person name="Bluhm B.H."/>
            <person name="Breakspear A."/>
            <person name="Brown D.W."/>
            <person name="Butchko R.A."/>
            <person name="Chapman S."/>
            <person name="Coulson R."/>
            <person name="Coutinho P.M."/>
            <person name="Danchin E.G."/>
            <person name="Diener A."/>
            <person name="Gale L.R."/>
            <person name="Gardiner D.M."/>
            <person name="Goff S."/>
            <person name="Hammond-Kosack K.E."/>
            <person name="Hilburn K."/>
            <person name="Hua-Van A."/>
            <person name="Jonkers W."/>
            <person name="Kazan K."/>
            <person name="Kodira C.D."/>
            <person name="Koehrsen M."/>
            <person name="Kumar L."/>
            <person name="Lee Y.H."/>
            <person name="Li L."/>
            <person name="Manners J.M."/>
            <person name="Miranda-Saavedra D."/>
            <person name="Mukherjee M."/>
            <person name="Park G."/>
            <person name="Park J."/>
            <person name="Park S.Y."/>
            <person name="Proctor R.H."/>
            <person name="Regev A."/>
            <person name="Ruiz-Roldan M.C."/>
            <person name="Sain D."/>
            <person name="Sakthikumar S."/>
            <person name="Sykes S."/>
            <person name="Schwartz D.C."/>
            <person name="Turgeon B.G."/>
            <person name="Wapinski I."/>
            <person name="Yoder O."/>
            <person name="Young S."/>
            <person name="Zeng Q."/>
            <person name="Zhou S."/>
            <person name="Galagan J."/>
            <person name="Cuomo C.A."/>
            <person name="Kistler H.C."/>
            <person name="Rep M."/>
        </authorList>
    </citation>
    <scope>GENOME REANNOTATION</scope>
    <source>
        <strain evidence="4">ATCC MYA-4620 / CBS 123657 / FGSC 9075 / NRRL 31084 / PH-1</strain>
        <strain evidence="3">PH-1 / ATCC MYA-4620 / FGSC 9075 / NRRL 31084</strain>
    </source>
</reference>
<protein>
    <submittedName>
        <fullName evidence="2">Chromosome 2, complete genome</fullName>
    </submittedName>
</protein>
<gene>
    <name evidence="2" type="ORF">FGRAMPH1_01T10237</name>
</gene>
<evidence type="ECO:0000256" key="1">
    <source>
        <dbReference type="SAM" id="MobiDB-lite"/>
    </source>
</evidence>
<reference evidence="3" key="4">
    <citation type="submission" date="2017-01" db="UniProtKB">
        <authorList>
            <consortium name="EnsemblFungi"/>
        </authorList>
    </citation>
    <scope>IDENTIFICATION</scope>
    <source>
        <strain evidence="3">PH-1 / ATCC MYA-4620 / FGSC 9075 / NRRL 31084</strain>
    </source>
</reference>
<dbReference type="EnsemblFungi" id="CEF76922">
    <property type="protein sequence ID" value="CEF76922"/>
    <property type="gene ID" value="FGRRES_15494"/>
</dbReference>
<dbReference type="InParanoid" id="A0A098DER6"/>
<reference evidence="2 4" key="3">
    <citation type="journal article" date="2015" name="BMC Genomics">
        <title>The completed genome sequence of the pathogenic ascomycete fungus Fusarium graminearum.</title>
        <authorList>
            <person name="King R."/>
            <person name="Urban M."/>
            <person name="Hammond-Kosack M.C."/>
            <person name="Hassani-Pak K."/>
            <person name="Hammond-Kosack K.E."/>
        </authorList>
    </citation>
    <scope>NUCLEOTIDE SEQUENCE [LARGE SCALE GENOMIC DNA]</scope>
    <source>
        <strain evidence="4">ATCC MYA-4620 / CBS 123657 / FGSC 9075 / NRRL 31084 / PH-1</strain>
        <strain evidence="2">PH-1</strain>
    </source>
</reference>
<feature type="compositionally biased region" description="Basic and acidic residues" evidence="1">
    <location>
        <begin position="33"/>
        <end position="46"/>
    </location>
</feature>
<accession>A0A0E0S097</accession>
<sequence length="57" mass="5925">MDGGRLAQHKQGGLDEVDVVGLGYLESTAMRGGVEKSETTRGKKGDDDDGISAIFGV</sequence>
<organism evidence="2 4">
    <name type="scientific">Gibberella zeae (strain ATCC MYA-4620 / CBS 123657 / FGSC 9075 / NRRL 31084 / PH-1)</name>
    <name type="common">Wheat head blight fungus</name>
    <name type="synonym">Fusarium graminearum</name>
    <dbReference type="NCBI Taxonomy" id="229533"/>
    <lineage>
        <taxon>Eukaryota</taxon>
        <taxon>Fungi</taxon>
        <taxon>Dikarya</taxon>
        <taxon>Ascomycota</taxon>
        <taxon>Pezizomycotina</taxon>
        <taxon>Sordariomycetes</taxon>
        <taxon>Hypocreomycetidae</taxon>
        <taxon>Hypocreales</taxon>
        <taxon>Nectriaceae</taxon>
        <taxon>Fusarium</taxon>
    </lineage>
</organism>
<proteinExistence type="predicted"/>